<keyword evidence="7 9" id="KW-0324">Glycolysis</keyword>
<comment type="subunit">
    <text evidence="9 10">Homodimer.</text>
</comment>
<comment type="catalytic activity">
    <reaction evidence="1">
        <text>L-erythrulose 1-phosphate = D-erythrulose 4-phosphate</text>
        <dbReference type="Rhea" id="RHEA:49588"/>
        <dbReference type="ChEBI" id="CHEBI:58002"/>
        <dbReference type="ChEBI" id="CHEBI:90796"/>
        <dbReference type="EC" id="5.3.1.33"/>
    </reaction>
</comment>
<evidence type="ECO:0000256" key="2">
    <source>
        <dbReference type="ARBA" id="ARBA00004680"/>
    </source>
</evidence>
<dbReference type="Pfam" id="PF00121">
    <property type="entry name" value="TIM"/>
    <property type="match status" value="1"/>
</dbReference>
<evidence type="ECO:0000256" key="7">
    <source>
        <dbReference type="ARBA" id="ARBA00023152"/>
    </source>
</evidence>
<comment type="similarity">
    <text evidence="4 9 10">Belongs to the triosephosphate isomerase family.</text>
</comment>
<dbReference type="UniPathway" id="UPA01066"/>
<comment type="catalytic activity">
    <reaction evidence="9 10">
        <text>D-glyceraldehyde 3-phosphate = dihydroxyacetone phosphate</text>
        <dbReference type="Rhea" id="RHEA:18585"/>
        <dbReference type="ChEBI" id="CHEBI:57642"/>
        <dbReference type="ChEBI" id="CHEBI:59776"/>
        <dbReference type="EC" id="5.3.1.1"/>
    </reaction>
</comment>
<dbReference type="InterPro" id="IPR013785">
    <property type="entry name" value="Aldolase_TIM"/>
</dbReference>
<feature type="binding site" evidence="9">
    <location>
        <position position="175"/>
    </location>
    <ligand>
        <name>substrate</name>
    </ligand>
</feature>
<feature type="binding site" evidence="9">
    <location>
        <begin position="11"/>
        <end position="13"/>
    </location>
    <ligand>
        <name>substrate</name>
    </ligand>
</feature>
<dbReference type="GO" id="GO:0019563">
    <property type="term" value="P:glycerol catabolic process"/>
    <property type="evidence" value="ECO:0007669"/>
    <property type="project" value="TreeGrafter"/>
</dbReference>
<proteinExistence type="inferred from homology"/>
<dbReference type="GO" id="GO:0005829">
    <property type="term" value="C:cytosol"/>
    <property type="evidence" value="ECO:0007669"/>
    <property type="project" value="TreeGrafter"/>
</dbReference>
<keyword evidence="12" id="KW-1185">Reference proteome</keyword>
<dbReference type="GO" id="GO:0046166">
    <property type="term" value="P:glyceraldehyde-3-phosphate biosynthetic process"/>
    <property type="evidence" value="ECO:0007669"/>
    <property type="project" value="TreeGrafter"/>
</dbReference>
<dbReference type="GO" id="GO:0006096">
    <property type="term" value="P:glycolytic process"/>
    <property type="evidence" value="ECO:0007669"/>
    <property type="project" value="UniProtKB-UniRule"/>
</dbReference>
<dbReference type="SUPFAM" id="SSF51351">
    <property type="entry name" value="Triosephosphate isomerase (TIM)"/>
    <property type="match status" value="1"/>
</dbReference>
<evidence type="ECO:0000256" key="9">
    <source>
        <dbReference type="HAMAP-Rule" id="MF_00147"/>
    </source>
</evidence>
<evidence type="ECO:0000256" key="1">
    <source>
        <dbReference type="ARBA" id="ARBA00000148"/>
    </source>
</evidence>
<protein>
    <recommendedName>
        <fullName evidence="9 10">Triosephosphate isomerase</fullName>
        <shortName evidence="9">TIM</shortName>
        <shortName evidence="9">TPI</shortName>
        <ecNumber evidence="9 10">5.3.1.1</ecNumber>
    </recommendedName>
    <alternativeName>
        <fullName evidence="9">Triose-phosphate isomerase</fullName>
    </alternativeName>
</protein>
<evidence type="ECO:0000256" key="5">
    <source>
        <dbReference type="ARBA" id="ARBA00022432"/>
    </source>
</evidence>
<dbReference type="PANTHER" id="PTHR21139:SF42">
    <property type="entry name" value="TRIOSEPHOSPHATE ISOMERASE"/>
    <property type="match status" value="1"/>
</dbReference>
<feature type="active site" description="Electrophile" evidence="9">
    <location>
        <position position="99"/>
    </location>
</feature>
<dbReference type="UniPathway" id="UPA00138"/>
<gene>
    <name evidence="9" type="primary">tpiA</name>
    <name evidence="11" type="ORF">IHV25_03120</name>
</gene>
<dbReference type="NCBIfam" id="TIGR00419">
    <property type="entry name" value="tim"/>
    <property type="match status" value="1"/>
</dbReference>
<comment type="pathway">
    <text evidence="9 10">Carbohydrate biosynthesis; gluconeogenesis.</text>
</comment>
<dbReference type="Gene3D" id="3.20.20.70">
    <property type="entry name" value="Aldolase class I"/>
    <property type="match status" value="1"/>
</dbReference>
<comment type="function">
    <text evidence="9">Involved in the gluconeogenesis. Catalyzes stereospecifically the conversion of dihydroxyacetone phosphate (DHAP) to D-glyceraldehyde-3-phosphate (G3P).</text>
</comment>
<evidence type="ECO:0000313" key="12">
    <source>
        <dbReference type="Proteomes" id="UP000631034"/>
    </source>
</evidence>
<dbReference type="PROSITE" id="PS00171">
    <property type="entry name" value="TIM_1"/>
    <property type="match status" value="1"/>
</dbReference>
<feature type="active site" description="Proton acceptor" evidence="9">
    <location>
        <position position="169"/>
    </location>
</feature>
<comment type="subcellular location">
    <subcellularLocation>
        <location evidence="9 10">Cytoplasm</location>
    </subcellularLocation>
</comment>
<dbReference type="Proteomes" id="UP000631034">
    <property type="component" value="Unassembled WGS sequence"/>
</dbReference>
<dbReference type="GO" id="GO:0004807">
    <property type="term" value="F:triose-phosphate isomerase activity"/>
    <property type="evidence" value="ECO:0007669"/>
    <property type="project" value="UniProtKB-UniRule"/>
</dbReference>
<comment type="pathway">
    <text evidence="3">Carbohydrate metabolism; erythritol degradation.</text>
</comment>
<evidence type="ECO:0000256" key="6">
    <source>
        <dbReference type="ARBA" id="ARBA00022490"/>
    </source>
</evidence>
<dbReference type="InterPro" id="IPR022896">
    <property type="entry name" value="TrioseP_Isoase_bac/euk"/>
</dbReference>
<dbReference type="InterPro" id="IPR000652">
    <property type="entry name" value="Triosephosphate_isomerase"/>
</dbReference>
<dbReference type="InterPro" id="IPR020861">
    <property type="entry name" value="Triosephosphate_isomerase_AS"/>
</dbReference>
<dbReference type="EC" id="5.3.1.1" evidence="9 10"/>
<dbReference type="InterPro" id="IPR035990">
    <property type="entry name" value="TIM_sf"/>
</dbReference>
<sequence length="252" mass="26321">MARPVPLIAGNWKMNGLTASTRSLASELATRVRSDRDLGFEMLICPPFTMLSTAAELVRDCALKLGAQDCHTASSGAHTGDISPAMLRDVGCEYVILGHSERRTDHGETCALVRAKTRAALDAGLKVIVCVGETEAQRDAGETLRVVADQVTGSLPEGVTAETLVVAYEPVWAIGTGRTPTTAEVAEVHAALRQTLGTILGTGAAEGVRLLYGGSVKPDNARELLALDNVNGALVGGASLKVDDFWAIASAV</sequence>
<dbReference type="UniPathway" id="UPA00109">
    <property type="reaction ID" value="UER00189"/>
</dbReference>
<evidence type="ECO:0000313" key="11">
    <source>
        <dbReference type="EMBL" id="MBE1236643.1"/>
    </source>
</evidence>
<reference evidence="11" key="1">
    <citation type="submission" date="2020-10" db="EMBL/GenBank/DDBJ databases">
        <title>Genome sequence of the unusual species of purple photosynthetic bacteria, Phaeovibrio sulfidiphilus DSM 23193, type strain.</title>
        <authorList>
            <person name="Kyndt J.A."/>
            <person name="Meyer T.E."/>
        </authorList>
    </citation>
    <scope>NUCLEOTIDE SEQUENCE</scope>
    <source>
        <strain evidence="11">DSM 23193</strain>
    </source>
</reference>
<comment type="pathway">
    <text evidence="2 9 10">Carbohydrate degradation; glycolysis; D-glyceraldehyde 3-phosphate from glycerone phosphate: step 1/1.</text>
</comment>
<dbReference type="FunFam" id="3.20.20.70:FF:000016">
    <property type="entry name" value="Triosephosphate isomerase"/>
    <property type="match status" value="1"/>
</dbReference>
<organism evidence="11 12">
    <name type="scientific">Phaeovibrio sulfidiphilus</name>
    <dbReference type="NCBI Taxonomy" id="1220600"/>
    <lineage>
        <taxon>Bacteria</taxon>
        <taxon>Pseudomonadati</taxon>
        <taxon>Pseudomonadota</taxon>
        <taxon>Alphaproteobacteria</taxon>
        <taxon>Rhodospirillales</taxon>
        <taxon>Rhodospirillaceae</taxon>
        <taxon>Phaeovibrio</taxon>
    </lineage>
</organism>
<dbReference type="PANTHER" id="PTHR21139">
    <property type="entry name" value="TRIOSEPHOSPHATE ISOMERASE"/>
    <property type="match status" value="1"/>
</dbReference>
<dbReference type="GO" id="GO:0006094">
    <property type="term" value="P:gluconeogenesis"/>
    <property type="evidence" value="ECO:0007669"/>
    <property type="project" value="UniProtKB-UniRule"/>
</dbReference>
<comment type="caution">
    <text evidence="11">The sequence shown here is derived from an EMBL/GenBank/DDBJ whole genome shotgun (WGS) entry which is preliminary data.</text>
</comment>
<dbReference type="CDD" id="cd00311">
    <property type="entry name" value="TIM"/>
    <property type="match status" value="1"/>
</dbReference>
<keyword evidence="5 9" id="KW-0312">Gluconeogenesis</keyword>
<dbReference type="HAMAP" id="MF_00147_B">
    <property type="entry name" value="TIM_B"/>
    <property type="match status" value="1"/>
</dbReference>
<dbReference type="EMBL" id="JACZHT010000002">
    <property type="protein sequence ID" value="MBE1236643.1"/>
    <property type="molecule type" value="Genomic_DNA"/>
</dbReference>
<feature type="binding site" evidence="9">
    <location>
        <position position="215"/>
    </location>
    <ligand>
        <name>substrate</name>
    </ligand>
</feature>
<dbReference type="RefSeq" id="WP_192533616.1">
    <property type="nucleotide sequence ID" value="NZ_JACZHT010000002.1"/>
</dbReference>
<keyword evidence="8 9" id="KW-0413">Isomerase</keyword>
<evidence type="ECO:0000256" key="8">
    <source>
        <dbReference type="ARBA" id="ARBA00023235"/>
    </source>
</evidence>
<evidence type="ECO:0000256" key="4">
    <source>
        <dbReference type="ARBA" id="ARBA00007422"/>
    </source>
</evidence>
<dbReference type="AlphaFoldDB" id="A0A8J6YL95"/>
<evidence type="ECO:0000256" key="3">
    <source>
        <dbReference type="ARBA" id="ARBA00004939"/>
    </source>
</evidence>
<evidence type="ECO:0000256" key="10">
    <source>
        <dbReference type="RuleBase" id="RU363013"/>
    </source>
</evidence>
<accession>A0A8J6YL95</accession>
<keyword evidence="6 9" id="KW-0963">Cytoplasm</keyword>
<feature type="binding site" evidence="9">
    <location>
        <begin position="236"/>
        <end position="237"/>
    </location>
    <ligand>
        <name>substrate</name>
    </ligand>
</feature>
<name>A0A8J6YL95_9PROT</name>
<dbReference type="PROSITE" id="PS51440">
    <property type="entry name" value="TIM_2"/>
    <property type="match status" value="1"/>
</dbReference>